<evidence type="ECO:0000313" key="2">
    <source>
        <dbReference type="Proteomes" id="UP001150062"/>
    </source>
</evidence>
<reference evidence="1" key="1">
    <citation type="submission" date="2022-08" db="EMBL/GenBank/DDBJ databases">
        <title>Novel sulfate-reducing endosymbionts in the free-living metamonad Anaeramoeba.</title>
        <authorList>
            <person name="Jerlstrom-Hultqvist J."/>
            <person name="Cepicka I."/>
            <person name="Gallot-Lavallee L."/>
            <person name="Salas-Leiva D."/>
            <person name="Curtis B.A."/>
            <person name="Zahonova K."/>
            <person name="Pipaliya S."/>
            <person name="Dacks J."/>
            <person name="Roger A.J."/>
        </authorList>
    </citation>
    <scope>NUCLEOTIDE SEQUENCE</scope>
    <source>
        <strain evidence="1">Schooner1</strain>
    </source>
</reference>
<dbReference type="InterPro" id="IPR038505">
    <property type="entry name" value="FANCF_C_sf"/>
</dbReference>
<proteinExistence type="predicted"/>
<comment type="caution">
    <text evidence="1">The sequence shown here is derived from an EMBL/GenBank/DDBJ whole genome shotgun (WGS) entry which is preliminary data.</text>
</comment>
<dbReference type="Gene3D" id="1.25.40.490">
    <property type="match status" value="1"/>
</dbReference>
<dbReference type="Proteomes" id="UP001150062">
    <property type="component" value="Unassembled WGS sequence"/>
</dbReference>
<gene>
    <name evidence="1" type="ORF">M0813_18087</name>
</gene>
<dbReference type="EMBL" id="JAOAOG010000119">
    <property type="protein sequence ID" value="KAJ6247989.1"/>
    <property type="molecule type" value="Genomic_DNA"/>
</dbReference>
<protein>
    <submittedName>
        <fullName evidence="1">Uncharacterized protein</fullName>
    </submittedName>
</protein>
<evidence type="ECO:0000313" key="1">
    <source>
        <dbReference type="EMBL" id="KAJ6247989.1"/>
    </source>
</evidence>
<accession>A0ABQ8YTQ3</accession>
<organism evidence="1 2">
    <name type="scientific">Anaeramoeba flamelloides</name>
    <dbReference type="NCBI Taxonomy" id="1746091"/>
    <lineage>
        <taxon>Eukaryota</taxon>
        <taxon>Metamonada</taxon>
        <taxon>Anaeramoebidae</taxon>
        <taxon>Anaeramoeba</taxon>
    </lineage>
</organism>
<dbReference type="InterPro" id="IPR035428">
    <property type="entry name" value="FANCF"/>
</dbReference>
<keyword evidence="2" id="KW-1185">Reference proteome</keyword>
<sequence length="401" mass="47167">MEKYKWLEGIPNFLKLLLTSQNSHVVNWNQTNFSRVVQWGELFAKIPDIVPREQWDSVNQKIKSICEKNHSSEFNLSVVKLGGSLKTILENVLTNCNTEKDLLGIALKYYLKYFTQQDLIKLISSNTQKQALNTLLTRCSIKIRNDTIMKKKENHKKFGLKLMINNKNTRSDWIKIESKIYWLQPKIIYRASLAKMFQQKIQHFLANDSLTILKKLLDNFSQLITTDDKFLEIVCIILSDRSLNQTKSIDWQQLENNQSKNEFEDEKLVLGVLLSQIDQLGDRLWSLNQILLSSISGRHFQFFVRHLAYLIELLVERWPIEIEKLIMQTIENSEKNKEQQSLFFEKSKPLNRILFGLRAISDQNEILNQFCRESLVVCKKKLENFNHFGLLEQFINFIGVF</sequence>
<dbReference type="Pfam" id="PF11107">
    <property type="entry name" value="FANCF"/>
    <property type="match status" value="1"/>
</dbReference>
<name>A0ABQ8YTQ3_9EUKA</name>